<organism evidence="1 2">
    <name type="scientific">Peronospora belbahrii</name>
    <dbReference type="NCBI Taxonomy" id="622444"/>
    <lineage>
        <taxon>Eukaryota</taxon>
        <taxon>Sar</taxon>
        <taxon>Stramenopiles</taxon>
        <taxon>Oomycota</taxon>
        <taxon>Peronosporomycetes</taxon>
        <taxon>Peronosporales</taxon>
        <taxon>Peronosporaceae</taxon>
        <taxon>Peronospora</taxon>
    </lineage>
</organism>
<evidence type="ECO:0000313" key="2">
    <source>
        <dbReference type="Proteomes" id="UP001158986"/>
    </source>
</evidence>
<proteinExistence type="predicted"/>
<keyword evidence="2" id="KW-1185">Reference proteome</keyword>
<protein>
    <submittedName>
        <fullName evidence="1">Uncharacterized protein</fullName>
    </submittedName>
</protein>
<comment type="caution">
    <text evidence="1">The sequence shown here is derived from an EMBL/GenBank/DDBJ whole genome shotgun (WGS) entry which is preliminary data.</text>
</comment>
<gene>
    <name evidence="1" type="ORF">PBS001_LOCUS4313</name>
</gene>
<dbReference type="Proteomes" id="UP001158986">
    <property type="component" value="Unassembled WGS sequence"/>
</dbReference>
<sequence>MYPRNRLCYTRHRGAIAKAAKSQRCIASSSTDSAYPHSIPDQIFWSDSPNESLRSPCSLHIYNHVVFPGMKLLALLAVALSLLRSSCSLKLEYDKVVPFAEVLPTTPEFKLAPKIQATASH</sequence>
<reference evidence="1 2" key="1">
    <citation type="submission" date="2021-11" db="EMBL/GenBank/DDBJ databases">
        <authorList>
            <person name="Islam A."/>
            <person name="Islam S."/>
            <person name="Flora M.S."/>
            <person name="Rahman M."/>
            <person name="Ziaur R.M."/>
            <person name="Epstein J.H."/>
            <person name="Hassan M."/>
            <person name="Klassen M."/>
            <person name="Woodard K."/>
            <person name="Webb A."/>
            <person name="Webby R.J."/>
            <person name="El Zowalaty M.E."/>
        </authorList>
    </citation>
    <scope>NUCLEOTIDE SEQUENCE [LARGE SCALE GENOMIC DNA]</scope>
    <source>
        <strain evidence="1">Pbs1</strain>
    </source>
</reference>
<evidence type="ECO:0000313" key="1">
    <source>
        <dbReference type="EMBL" id="CAH0517719.1"/>
    </source>
</evidence>
<accession>A0ABN8D070</accession>
<dbReference type="EMBL" id="CAKLCB010000250">
    <property type="protein sequence ID" value="CAH0517719.1"/>
    <property type="molecule type" value="Genomic_DNA"/>
</dbReference>
<name>A0ABN8D070_9STRA</name>